<dbReference type="SUPFAM" id="SSF53335">
    <property type="entry name" value="S-adenosyl-L-methionine-dependent methyltransferases"/>
    <property type="match status" value="1"/>
</dbReference>
<feature type="chain" id="PRO_5044262387" description="Methyltransferase FkbM domain-containing protein" evidence="1">
    <location>
        <begin position="17"/>
        <end position="827"/>
    </location>
</feature>
<dbReference type="EnsemblProtists" id="EOD07627">
    <property type="protein sequence ID" value="EOD07627"/>
    <property type="gene ID" value="EMIHUDRAFT_218105"/>
</dbReference>
<evidence type="ECO:0000313" key="3">
    <source>
        <dbReference type="EnsemblProtists" id="EOD07627"/>
    </source>
</evidence>
<evidence type="ECO:0000313" key="4">
    <source>
        <dbReference type="Proteomes" id="UP000013827"/>
    </source>
</evidence>
<dbReference type="HOGENOM" id="CLU_342718_0_0_1"/>
<evidence type="ECO:0000259" key="2">
    <source>
        <dbReference type="Pfam" id="PF05050"/>
    </source>
</evidence>
<reference evidence="4" key="1">
    <citation type="journal article" date="2013" name="Nature">
        <title>Pan genome of the phytoplankton Emiliania underpins its global distribution.</title>
        <authorList>
            <person name="Read B.A."/>
            <person name="Kegel J."/>
            <person name="Klute M.J."/>
            <person name="Kuo A."/>
            <person name="Lefebvre S.C."/>
            <person name="Maumus F."/>
            <person name="Mayer C."/>
            <person name="Miller J."/>
            <person name="Monier A."/>
            <person name="Salamov A."/>
            <person name="Young J."/>
            <person name="Aguilar M."/>
            <person name="Claverie J.M."/>
            <person name="Frickenhaus S."/>
            <person name="Gonzalez K."/>
            <person name="Herman E.K."/>
            <person name="Lin Y.C."/>
            <person name="Napier J."/>
            <person name="Ogata H."/>
            <person name="Sarno A.F."/>
            <person name="Shmutz J."/>
            <person name="Schroeder D."/>
            <person name="de Vargas C."/>
            <person name="Verret F."/>
            <person name="von Dassow P."/>
            <person name="Valentin K."/>
            <person name="Van de Peer Y."/>
            <person name="Wheeler G."/>
            <person name="Dacks J.B."/>
            <person name="Delwiche C.F."/>
            <person name="Dyhrman S.T."/>
            <person name="Glockner G."/>
            <person name="John U."/>
            <person name="Richards T."/>
            <person name="Worden A.Z."/>
            <person name="Zhang X."/>
            <person name="Grigoriev I.V."/>
            <person name="Allen A.E."/>
            <person name="Bidle K."/>
            <person name="Borodovsky M."/>
            <person name="Bowler C."/>
            <person name="Brownlee C."/>
            <person name="Cock J.M."/>
            <person name="Elias M."/>
            <person name="Gladyshev V.N."/>
            <person name="Groth M."/>
            <person name="Guda C."/>
            <person name="Hadaegh A."/>
            <person name="Iglesias-Rodriguez M.D."/>
            <person name="Jenkins J."/>
            <person name="Jones B.M."/>
            <person name="Lawson T."/>
            <person name="Leese F."/>
            <person name="Lindquist E."/>
            <person name="Lobanov A."/>
            <person name="Lomsadze A."/>
            <person name="Malik S.B."/>
            <person name="Marsh M.E."/>
            <person name="Mackinder L."/>
            <person name="Mock T."/>
            <person name="Mueller-Roeber B."/>
            <person name="Pagarete A."/>
            <person name="Parker M."/>
            <person name="Probert I."/>
            <person name="Quesneville H."/>
            <person name="Raines C."/>
            <person name="Rensing S.A."/>
            <person name="Riano-Pachon D.M."/>
            <person name="Richier S."/>
            <person name="Rokitta S."/>
            <person name="Shiraiwa Y."/>
            <person name="Soanes D.M."/>
            <person name="van der Giezen M."/>
            <person name="Wahlund T.M."/>
            <person name="Williams B."/>
            <person name="Wilson W."/>
            <person name="Wolfe G."/>
            <person name="Wurch L.L."/>
        </authorList>
    </citation>
    <scope>NUCLEOTIDE SEQUENCE</scope>
</reference>
<dbReference type="Pfam" id="PF05050">
    <property type="entry name" value="Methyltransf_21"/>
    <property type="match status" value="1"/>
</dbReference>
<dbReference type="AlphaFoldDB" id="A0A0D3I8P2"/>
<proteinExistence type="predicted"/>
<organism evidence="3 4">
    <name type="scientific">Emiliania huxleyi (strain CCMP1516)</name>
    <dbReference type="NCBI Taxonomy" id="280463"/>
    <lineage>
        <taxon>Eukaryota</taxon>
        <taxon>Haptista</taxon>
        <taxon>Haptophyta</taxon>
        <taxon>Prymnesiophyceae</taxon>
        <taxon>Isochrysidales</taxon>
        <taxon>Noelaerhabdaceae</taxon>
        <taxon>Emiliania</taxon>
    </lineage>
</organism>
<keyword evidence="1" id="KW-0732">Signal</keyword>
<keyword evidence="4" id="KW-1185">Reference proteome</keyword>
<accession>A0A0D3I8P2</accession>
<dbReference type="KEGG" id="ehx:EMIHUDRAFT_218105"/>
<feature type="signal peptide" evidence="1">
    <location>
        <begin position="1"/>
        <end position="16"/>
    </location>
</feature>
<dbReference type="InterPro" id="IPR006342">
    <property type="entry name" value="FkbM_mtfrase"/>
</dbReference>
<dbReference type="NCBIfam" id="TIGR01444">
    <property type="entry name" value="fkbM_fam"/>
    <property type="match status" value="1"/>
</dbReference>
<dbReference type="Proteomes" id="UP000013827">
    <property type="component" value="Unassembled WGS sequence"/>
</dbReference>
<dbReference type="eggNOG" id="ENOG502SG7P">
    <property type="taxonomic scope" value="Eukaryota"/>
</dbReference>
<protein>
    <recommendedName>
        <fullName evidence="2">Methyltransferase FkbM domain-containing protein</fullName>
    </recommendedName>
</protein>
<dbReference type="Gene3D" id="3.40.50.150">
    <property type="entry name" value="Vaccinia Virus protein VP39"/>
    <property type="match status" value="1"/>
</dbReference>
<sequence length="827" mass="91651">MLLDLAIAVAITVVSKVFIDAGANDGETTLRFYDGSRSDRADFSAFMFEVNPKLLPKVNQVRQQLAAGGVVAYVKTEAVWIANGSMELQTDTREVATGSSLFTSSPYAKGPALQVPTIDLSTWLQENFSEEYISLKLDIEGAEYEVLRKMTLDGTLCLPAELKLEGHARFRPDVEKACCAHKARDSRPLVPYDKFGCCGRQIEQMIKLVCPATIIQAQFNYSSPYNGDAPTAAARARAELRTHLHDAGAPSSLLEVLRHGRACEVHAFKGLSSEDTHLKSRLPALSWLKSGCARPQPRIFLHSTIATTADRFALLDHFLMHYRHELGIAAERCVLILQRPDQSWKDRKKWTSLLRRYAIGSFHEWVGEYDSATMMKLRKEYLHQRGVRGDDWLLHVDSDMLIELPAWAPTLHRLIERAVVTSNATAILALYVDRVSADGSIPSSIAPPPASLWEQFPLQCDVSVSIIKAGQGQKVVLYRGDLSANRGGGQIIDADAHYSDMPPLRAHHFKFFGNLREYLEKRIARYKSLHMKWWDQSQRLLDTLKKHAGIPVVGVCNQPTHQAKASSAAPTWLADRTARESASESHAAATLHRSEPTFVAPVTHGPHHHFFGYFDKSPWSAAESQMLAMRYLPNAAGLRSEPTSSSPELELGVLDLRKDESTAAGGDAVPTYRWRNLSRTSTWNYQQGCQLQWLGRGTKQIEHTVIFNTRSANAVQAVVMDVRKPTVVARLPSSVYAVTPCGSYALTLDYARLHKARRGYGYPGLSTHTLNQPLPSSDGIWLVPIRPNLPAKHPAALPNLLSTPVLVLSTATLHAAQPNKACASGYH</sequence>
<dbReference type="GeneID" id="17253793"/>
<feature type="domain" description="Methyltransferase FkbM" evidence="2">
    <location>
        <begin position="20"/>
        <end position="150"/>
    </location>
</feature>
<dbReference type="InterPro" id="IPR029063">
    <property type="entry name" value="SAM-dependent_MTases_sf"/>
</dbReference>
<reference evidence="3" key="2">
    <citation type="submission" date="2024-10" db="UniProtKB">
        <authorList>
            <consortium name="EnsemblProtists"/>
        </authorList>
    </citation>
    <scope>IDENTIFICATION</scope>
</reference>
<dbReference type="RefSeq" id="XP_005760056.1">
    <property type="nucleotide sequence ID" value="XM_005759999.1"/>
</dbReference>
<dbReference type="PaxDb" id="2903-EOD07627"/>
<evidence type="ECO:0000256" key="1">
    <source>
        <dbReference type="SAM" id="SignalP"/>
    </source>
</evidence>
<name>A0A0D3I8P2_EMIH1</name>